<keyword evidence="8" id="KW-0067">ATP-binding</keyword>
<dbReference type="CDD" id="cd09641">
    <property type="entry name" value="Cas3''_I"/>
    <property type="match status" value="1"/>
</dbReference>
<dbReference type="PANTHER" id="PTHR47963">
    <property type="entry name" value="DEAD-BOX ATP-DEPENDENT RNA HELICASE 47, MITOCHONDRIAL"/>
    <property type="match status" value="1"/>
</dbReference>
<accession>A0ABQ0ACV0</accession>
<dbReference type="Gene3D" id="1.10.3210.30">
    <property type="match status" value="1"/>
</dbReference>
<dbReference type="PROSITE" id="PS51192">
    <property type="entry name" value="HELICASE_ATP_BIND_1"/>
    <property type="match status" value="1"/>
</dbReference>
<dbReference type="PROSITE" id="PS51643">
    <property type="entry name" value="HD_CAS3"/>
    <property type="match status" value="1"/>
</dbReference>
<dbReference type="InterPro" id="IPR050547">
    <property type="entry name" value="DEAD_box_RNA_helicases"/>
</dbReference>
<dbReference type="Pfam" id="PF18019">
    <property type="entry name" value="Cas3_HD"/>
    <property type="match status" value="1"/>
</dbReference>
<dbReference type="Proteomes" id="UP001465153">
    <property type="component" value="Unassembled WGS sequence"/>
</dbReference>
<keyword evidence="5" id="KW-0547">Nucleotide-binding</keyword>
<evidence type="ECO:0000259" key="10">
    <source>
        <dbReference type="PROSITE" id="PS51192"/>
    </source>
</evidence>
<keyword evidence="13" id="KW-1185">Reference proteome</keyword>
<feature type="domain" description="HD Cas3-type" evidence="11">
    <location>
        <begin position="23"/>
        <end position="210"/>
    </location>
</feature>
<keyword evidence="4" id="KW-0479">Metal-binding</keyword>
<sequence>MTKPYFRYWGKSSTKDSAGNQLPHPNYHLLAFHSLDVAAVGYELLSPNGPYNKVLAQQLGVDGVWLQNWFSFCLVLHDLGKFCSGFQQQCAGLSDHLVREPKRYSYELRHDALGYLLLKEIDNQWLSTRNQRWLKITVGHHGKPVDQRDEKSRNIRTYASEQDIQAATEYTQDCVELFQLGLSTHVKVEPNKIKQASWMLAGISVLADWIGSNPDFFRYKNFENLESEKINLEYYWREIALPQAAKVLDSPAFAFKRKKPFTSITQQFDYIKTPTPLQAKAAQVDILNSPQLFILEDVTGAGKTEAAMILAHRLMAENLADGLYVGLPTMATANSMYKRLAKSYRALYDESERPSLVLAHGASTQNQDFSDAIMLSKQQQDSDYIADETSASNYCNAWFADSRKKALMAEVGVGTIDQAMLGVLPVRHQALRLLGLHRKILIIDEVHAYDAYMTEILERLIEYHANTGGCVILLSATLPNNQRDKYNNAFIKGLSAKNNLKQAGKIKSEATLNSFPWFTQTALQTIDNLTGVYFEEEKVSTRASVERTVQVDLIHNEQHAIDLIIKAANNNQCICWIRNTVALAQQTYQELKDHPYLQDAEITLFHSRYALLDRRSIEEKVLEKFNDKSEFNQRKKQILVATQVVEQSLDLDFDYMITDLAPIDLIIQRAGRLQRHVRDQNGNPAEQEQRSAPTLTVLTPELDSAKHRNWLEALLPSNSYVYKNIGQQWLTTKILSDKGQFTMPNDARLLVESVYGDDCEQIPEALTKATEEAIGKDKAKSSTAHNAVLEIADGYSATNGRWDDKADFGSRLTEQETVEVALATLENNQLIPYAKGEQHVWALSIIKVPQKQWHQAQNTLDEKEKDTIFELKQAVKALKWLEVWLIDKSQLDFYSNEVRWFSNE</sequence>
<evidence type="ECO:0000256" key="8">
    <source>
        <dbReference type="ARBA" id="ARBA00022840"/>
    </source>
</evidence>
<evidence type="ECO:0000256" key="4">
    <source>
        <dbReference type="ARBA" id="ARBA00022723"/>
    </source>
</evidence>
<evidence type="ECO:0000256" key="6">
    <source>
        <dbReference type="ARBA" id="ARBA00022801"/>
    </source>
</evidence>
<keyword evidence="9" id="KW-0051">Antiviral defense</keyword>
<dbReference type="InterPro" id="IPR038257">
    <property type="entry name" value="CRISPR-assoc_Cas3_HD_sf"/>
</dbReference>
<dbReference type="InterPro" id="IPR006474">
    <property type="entry name" value="Helicase_Cas3_CRISPR-ass_core"/>
</dbReference>
<dbReference type="NCBIfam" id="TIGR01587">
    <property type="entry name" value="cas3_core"/>
    <property type="match status" value="1"/>
</dbReference>
<evidence type="ECO:0000256" key="3">
    <source>
        <dbReference type="ARBA" id="ARBA00022722"/>
    </source>
</evidence>
<dbReference type="InterPro" id="IPR054712">
    <property type="entry name" value="Cas3-like_dom"/>
</dbReference>
<dbReference type="NCBIfam" id="TIGR01596">
    <property type="entry name" value="cas3_HD"/>
    <property type="match status" value="1"/>
</dbReference>
<evidence type="ECO:0000256" key="9">
    <source>
        <dbReference type="ARBA" id="ARBA00023118"/>
    </source>
</evidence>
<reference evidence="12 13" key="1">
    <citation type="submission" date="2024-04" db="EMBL/GenBank/DDBJ databases">
        <title>Draft genome sequence of Sessilibacter corallicola NBRC 116591.</title>
        <authorList>
            <person name="Miyakawa T."/>
            <person name="Kusuya Y."/>
            <person name="Miura T."/>
        </authorList>
    </citation>
    <scope>NUCLEOTIDE SEQUENCE [LARGE SCALE GENOMIC DNA]</scope>
    <source>
        <strain evidence="12 13">KU-00831-HH</strain>
    </source>
</reference>
<evidence type="ECO:0000259" key="11">
    <source>
        <dbReference type="PROSITE" id="PS51643"/>
    </source>
</evidence>
<dbReference type="PANTHER" id="PTHR47963:SF9">
    <property type="entry name" value="CRISPR-ASSOCIATED ENDONUCLEASE_HELICASE CAS3"/>
    <property type="match status" value="1"/>
</dbReference>
<comment type="similarity">
    <text evidence="1">In the N-terminal section; belongs to the CRISPR-associated nuclease Cas3-HD family.</text>
</comment>
<evidence type="ECO:0000256" key="2">
    <source>
        <dbReference type="ARBA" id="ARBA00009046"/>
    </source>
</evidence>
<keyword evidence="6" id="KW-0378">Hydrolase</keyword>
<dbReference type="Gene3D" id="3.40.50.300">
    <property type="entry name" value="P-loop containing nucleotide triphosphate hydrolases"/>
    <property type="match status" value="2"/>
</dbReference>
<evidence type="ECO:0000313" key="13">
    <source>
        <dbReference type="Proteomes" id="UP001465153"/>
    </source>
</evidence>
<dbReference type="SUPFAM" id="SSF52540">
    <property type="entry name" value="P-loop containing nucleoside triphosphate hydrolases"/>
    <property type="match status" value="1"/>
</dbReference>
<dbReference type="EMBL" id="BAABWN010000012">
    <property type="protein sequence ID" value="GAA6169483.1"/>
    <property type="molecule type" value="Genomic_DNA"/>
</dbReference>
<dbReference type="InterPro" id="IPR006483">
    <property type="entry name" value="CRISPR-assoc_Cas3_HD"/>
</dbReference>
<evidence type="ECO:0000256" key="5">
    <source>
        <dbReference type="ARBA" id="ARBA00022741"/>
    </source>
</evidence>
<comment type="similarity">
    <text evidence="2">In the central section; belongs to the CRISPR-associated helicase Cas3 family.</text>
</comment>
<keyword evidence="7" id="KW-0347">Helicase</keyword>
<dbReference type="InterPro" id="IPR011545">
    <property type="entry name" value="DEAD/DEAH_box_helicase_dom"/>
</dbReference>
<dbReference type="Pfam" id="PF22590">
    <property type="entry name" value="Cas3-like_C_2"/>
    <property type="match status" value="1"/>
</dbReference>
<evidence type="ECO:0000256" key="7">
    <source>
        <dbReference type="ARBA" id="ARBA00022806"/>
    </source>
</evidence>
<proteinExistence type="inferred from homology"/>
<gene>
    <name evidence="12" type="ORF">NBRC116591_32940</name>
</gene>
<protein>
    <submittedName>
        <fullName evidence="12">CRISPR-associated helicase/endonuclease Cas3</fullName>
    </submittedName>
</protein>
<evidence type="ECO:0000256" key="1">
    <source>
        <dbReference type="ARBA" id="ARBA00006847"/>
    </source>
</evidence>
<name>A0ABQ0ACV0_9GAMM</name>
<dbReference type="InterPro" id="IPR014001">
    <property type="entry name" value="Helicase_ATP-bd"/>
</dbReference>
<dbReference type="InterPro" id="IPR027417">
    <property type="entry name" value="P-loop_NTPase"/>
</dbReference>
<comment type="caution">
    <text evidence="12">The sequence shown here is derived from an EMBL/GenBank/DDBJ whole genome shotgun (WGS) entry which is preliminary data.</text>
</comment>
<dbReference type="SMART" id="SM00487">
    <property type="entry name" value="DEXDc"/>
    <property type="match status" value="1"/>
</dbReference>
<dbReference type="InterPro" id="IPR001650">
    <property type="entry name" value="Helicase_C-like"/>
</dbReference>
<dbReference type="Pfam" id="PF00270">
    <property type="entry name" value="DEAD"/>
    <property type="match status" value="1"/>
</dbReference>
<feature type="domain" description="Helicase ATP-binding" evidence="10">
    <location>
        <begin position="284"/>
        <end position="496"/>
    </location>
</feature>
<evidence type="ECO:0000313" key="12">
    <source>
        <dbReference type="EMBL" id="GAA6169483.1"/>
    </source>
</evidence>
<dbReference type="SMART" id="SM00490">
    <property type="entry name" value="HELICc"/>
    <property type="match status" value="1"/>
</dbReference>
<keyword evidence="3" id="KW-0540">Nuclease</keyword>
<dbReference type="RefSeq" id="WP_353303997.1">
    <property type="nucleotide sequence ID" value="NZ_BAABWN010000012.1"/>
</dbReference>
<organism evidence="12 13">
    <name type="scientific">Sessilibacter corallicola</name>
    <dbReference type="NCBI Taxonomy" id="2904075"/>
    <lineage>
        <taxon>Bacteria</taxon>
        <taxon>Pseudomonadati</taxon>
        <taxon>Pseudomonadota</taxon>
        <taxon>Gammaproteobacteria</taxon>
        <taxon>Cellvibrionales</taxon>
        <taxon>Cellvibrionaceae</taxon>
        <taxon>Sessilibacter</taxon>
    </lineage>
</organism>